<dbReference type="Pfam" id="PF08448">
    <property type="entry name" value="PAS_4"/>
    <property type="match status" value="1"/>
</dbReference>
<dbReference type="STRING" id="1223802.SUTH_01745"/>
<evidence type="ECO:0000313" key="5">
    <source>
        <dbReference type="EMBL" id="BAO29537.1"/>
    </source>
</evidence>
<dbReference type="InterPro" id="IPR000160">
    <property type="entry name" value="GGDEF_dom"/>
</dbReference>
<gene>
    <name evidence="5" type="ORF">SUTH_01745</name>
</gene>
<protein>
    <submittedName>
        <fullName evidence="5">Sensory box/GGDEF family protein</fullName>
    </submittedName>
</protein>
<dbReference type="PROSITE" id="PS50883">
    <property type="entry name" value="EAL"/>
    <property type="match status" value="1"/>
</dbReference>
<dbReference type="CDD" id="cd01949">
    <property type="entry name" value="GGDEF"/>
    <property type="match status" value="1"/>
</dbReference>
<keyword evidence="6" id="KW-1185">Reference proteome</keyword>
<dbReference type="Gene3D" id="3.30.450.20">
    <property type="entry name" value="PAS domain"/>
    <property type="match status" value="1"/>
</dbReference>
<dbReference type="FunFam" id="3.30.70.270:FF:000001">
    <property type="entry name" value="Diguanylate cyclase domain protein"/>
    <property type="match status" value="1"/>
</dbReference>
<dbReference type="Gene3D" id="3.20.20.450">
    <property type="entry name" value="EAL domain"/>
    <property type="match status" value="1"/>
</dbReference>
<dbReference type="SUPFAM" id="SSF55073">
    <property type="entry name" value="Nucleotide cyclase"/>
    <property type="match status" value="1"/>
</dbReference>
<dbReference type="OrthoDB" id="9813903at2"/>
<dbReference type="InterPro" id="IPR035919">
    <property type="entry name" value="EAL_sf"/>
</dbReference>
<feature type="domain" description="EAL" evidence="3">
    <location>
        <begin position="543"/>
        <end position="797"/>
    </location>
</feature>
<dbReference type="HOGENOM" id="CLU_000445_70_49_4"/>
<keyword evidence="2" id="KW-1133">Transmembrane helix</keyword>
<dbReference type="InterPro" id="IPR001633">
    <property type="entry name" value="EAL_dom"/>
</dbReference>
<dbReference type="Pfam" id="PF17149">
    <property type="entry name" value="CHASE5"/>
    <property type="match status" value="1"/>
</dbReference>
<dbReference type="InterPro" id="IPR043128">
    <property type="entry name" value="Rev_trsase/Diguanyl_cyclase"/>
</dbReference>
<evidence type="ECO:0000259" key="4">
    <source>
        <dbReference type="PROSITE" id="PS50887"/>
    </source>
</evidence>
<dbReference type="Pfam" id="PF00563">
    <property type="entry name" value="EAL"/>
    <property type="match status" value="1"/>
</dbReference>
<dbReference type="GO" id="GO:0071732">
    <property type="term" value="P:cellular response to nitric oxide"/>
    <property type="evidence" value="ECO:0007669"/>
    <property type="project" value="UniProtKB-ARBA"/>
</dbReference>
<dbReference type="KEGG" id="shd:SUTH_01745"/>
<dbReference type="PANTHER" id="PTHR44757:SF2">
    <property type="entry name" value="BIOFILM ARCHITECTURE MAINTENANCE PROTEIN MBAA"/>
    <property type="match status" value="1"/>
</dbReference>
<comment type="catalytic activity">
    <reaction evidence="1">
        <text>3',3'-c-di-GMP + H2O = 5'-phosphoguanylyl(3'-&gt;5')guanosine + H(+)</text>
        <dbReference type="Rhea" id="RHEA:24902"/>
        <dbReference type="ChEBI" id="CHEBI:15377"/>
        <dbReference type="ChEBI" id="CHEBI:15378"/>
        <dbReference type="ChEBI" id="CHEBI:58754"/>
        <dbReference type="ChEBI" id="CHEBI:58805"/>
        <dbReference type="EC" id="3.1.4.52"/>
    </reaction>
    <physiologicalReaction direction="left-to-right" evidence="1">
        <dbReference type="Rhea" id="RHEA:24903"/>
    </physiologicalReaction>
</comment>
<keyword evidence="2" id="KW-0812">Transmembrane</keyword>
<evidence type="ECO:0000313" key="6">
    <source>
        <dbReference type="Proteomes" id="UP000031637"/>
    </source>
</evidence>
<feature type="domain" description="GGDEF" evidence="4">
    <location>
        <begin position="401"/>
        <end position="534"/>
    </location>
</feature>
<feature type="transmembrane region" description="Helical" evidence="2">
    <location>
        <begin position="147"/>
        <end position="173"/>
    </location>
</feature>
<dbReference type="FunFam" id="3.20.20.450:FF:000001">
    <property type="entry name" value="Cyclic di-GMP phosphodiesterase yahA"/>
    <property type="match status" value="1"/>
</dbReference>
<dbReference type="SMART" id="SM00052">
    <property type="entry name" value="EAL"/>
    <property type="match status" value="1"/>
</dbReference>
<dbReference type="PROSITE" id="PS50887">
    <property type="entry name" value="GGDEF"/>
    <property type="match status" value="1"/>
</dbReference>
<dbReference type="CDD" id="cd01948">
    <property type="entry name" value="EAL"/>
    <property type="match status" value="1"/>
</dbReference>
<organism evidence="5 6">
    <name type="scientific">Sulfuritalea hydrogenivorans sk43H</name>
    <dbReference type="NCBI Taxonomy" id="1223802"/>
    <lineage>
        <taxon>Bacteria</taxon>
        <taxon>Pseudomonadati</taxon>
        <taxon>Pseudomonadota</taxon>
        <taxon>Betaproteobacteria</taxon>
        <taxon>Nitrosomonadales</taxon>
        <taxon>Sterolibacteriaceae</taxon>
        <taxon>Sulfuritalea</taxon>
    </lineage>
</organism>
<dbReference type="InterPro" id="IPR052155">
    <property type="entry name" value="Biofilm_reg_signaling"/>
</dbReference>
<dbReference type="InterPro" id="IPR013656">
    <property type="entry name" value="PAS_4"/>
</dbReference>
<evidence type="ECO:0000256" key="2">
    <source>
        <dbReference type="SAM" id="Phobius"/>
    </source>
</evidence>
<proteinExistence type="predicted"/>
<dbReference type="SMART" id="SM00267">
    <property type="entry name" value="GGDEF"/>
    <property type="match status" value="1"/>
</dbReference>
<dbReference type="Proteomes" id="UP000031637">
    <property type="component" value="Chromosome"/>
</dbReference>
<dbReference type="NCBIfam" id="TIGR00254">
    <property type="entry name" value="GGDEF"/>
    <property type="match status" value="1"/>
</dbReference>
<dbReference type="InterPro" id="IPR033414">
    <property type="entry name" value="Sensor_dom"/>
</dbReference>
<dbReference type="GO" id="GO:0071111">
    <property type="term" value="F:cyclic-guanylate-specific phosphodiesterase activity"/>
    <property type="evidence" value="ECO:0007669"/>
    <property type="project" value="UniProtKB-EC"/>
</dbReference>
<feature type="transmembrane region" description="Helical" evidence="2">
    <location>
        <begin position="20"/>
        <end position="41"/>
    </location>
</feature>
<sequence>MASFSKLIFGERNRIGRRLIVLIVAFSSLITLCISIVQLTLEYRELRNDVENVLDGVGIHIPSVAGSVWDFDEKQIQLTLSALAQLPNIERISIATTTGRQRWTTGKIVSSRVATRTYALRHQDRGKEAEIGTLEAAVSLDAVDRKIVARAITIVSSNALKTFFVAVFMMILFRRVVTRRLGKLGQKVTDLVPGALPVPLVHSAQAMPRNLDELDAVAWTLDHTAEELATAVEALKDLNGELQQRVVEQDVILQNALVGILMVRNGVIVSCNRRLEEIFGYPAGGMNGLRTRVLYPTEEVYASFREKAVGALGQGLSVSDTLTQLKLDGTPIWIEMSGRALDPLRPRDASIWICSDVTERKAAEDQVKFIAFHDALTGLPNRLLVQDRLQQSMAGADRSKAKIALLVLDLDNFKTINDTLGHSIGDGVLREVARRLGECVRDTDTVCRQGGDEFVILLPSLPDAEATAPILVKLMERLIDPCRVEGHELTTSVSIGVAVYPDDGQDLETLMKKADLAMYRAKDAGRNTYRFFDQQMNIDAIEQLSMRNGLRRALERGEFVLHYQPQIDLAGNTVIGVEALIRWNHPDLGMIPPARFIPVAEDSGLIIPISEWVLREACRQAAAWVKSGLPPILVAVNLSAVQFKRSDVEQSVISALEESGIDPSLLELELTESILITDTETVLDMVKRLKQLGVKLSIDDFGTGYSSLSYLKRFQVNKLKIDQSFVRDLATDQEDAAIVGAIIQMAHSLGLIVIAEGVETELILGQLRSFGCDEAQGYYFARPMPAEEVAAFRLRMNSAAKDGAAGH</sequence>
<dbReference type="EMBL" id="AP012547">
    <property type="protein sequence ID" value="BAO29537.1"/>
    <property type="molecule type" value="Genomic_DNA"/>
</dbReference>
<accession>W0SEZ6</accession>
<dbReference type="InterPro" id="IPR035965">
    <property type="entry name" value="PAS-like_dom_sf"/>
</dbReference>
<dbReference type="SUPFAM" id="SSF141868">
    <property type="entry name" value="EAL domain-like"/>
    <property type="match status" value="1"/>
</dbReference>
<dbReference type="Gene3D" id="3.30.70.270">
    <property type="match status" value="1"/>
</dbReference>
<evidence type="ECO:0000256" key="1">
    <source>
        <dbReference type="ARBA" id="ARBA00051114"/>
    </source>
</evidence>
<dbReference type="InterPro" id="IPR000014">
    <property type="entry name" value="PAS"/>
</dbReference>
<dbReference type="InterPro" id="IPR029787">
    <property type="entry name" value="Nucleotide_cyclase"/>
</dbReference>
<evidence type="ECO:0000259" key="3">
    <source>
        <dbReference type="PROSITE" id="PS50883"/>
    </source>
</evidence>
<keyword evidence="2" id="KW-0472">Membrane</keyword>
<name>W0SEZ6_9PROT</name>
<reference evidence="5 6" key="1">
    <citation type="journal article" date="2014" name="Syst. Appl. Microbiol.">
        <title>Complete genomes of freshwater sulfur oxidizers Sulfuricella denitrificans skB26 and Sulfuritalea hydrogenivorans sk43H: genetic insights into the sulfur oxidation pathway of betaproteobacteria.</title>
        <authorList>
            <person name="Watanabe T."/>
            <person name="Kojima H."/>
            <person name="Fukui M."/>
        </authorList>
    </citation>
    <scope>NUCLEOTIDE SEQUENCE [LARGE SCALE GENOMIC DNA]</scope>
    <source>
        <strain evidence="5">DSM22779</strain>
    </source>
</reference>
<dbReference type="NCBIfam" id="TIGR00229">
    <property type="entry name" value="sensory_box"/>
    <property type="match status" value="1"/>
</dbReference>
<dbReference type="Pfam" id="PF00990">
    <property type="entry name" value="GGDEF"/>
    <property type="match status" value="1"/>
</dbReference>
<dbReference type="AlphaFoldDB" id="W0SEZ6"/>
<dbReference type="PANTHER" id="PTHR44757">
    <property type="entry name" value="DIGUANYLATE CYCLASE DGCP"/>
    <property type="match status" value="1"/>
</dbReference>
<dbReference type="SUPFAM" id="SSF55785">
    <property type="entry name" value="PYP-like sensor domain (PAS domain)"/>
    <property type="match status" value="1"/>
</dbReference>